<proteinExistence type="inferred from homology"/>
<keyword evidence="3" id="KW-1185">Reference proteome</keyword>
<comment type="similarity">
    <text evidence="1">Belongs to the RelE toxin family.</text>
</comment>
<dbReference type="InterPro" id="IPR007712">
    <property type="entry name" value="RelE/ParE_toxin"/>
</dbReference>
<sequence length="93" mass="10911">MTYELEFSEKAWKEWRKLGSELREQFKNKLVERLANPHVPAARLKGLSNAYKIKFRSAGYRLVYRVRDEVLVVTVIAVGKRQGGDVYRQALKR</sequence>
<name>A0ABS6RIT2_9PSED</name>
<organism evidence="2 3">
    <name type="scientific">Pseudomonas triticicola</name>
    <dbReference type="NCBI Taxonomy" id="2842345"/>
    <lineage>
        <taxon>Bacteria</taxon>
        <taxon>Pseudomonadati</taxon>
        <taxon>Pseudomonadota</taxon>
        <taxon>Gammaproteobacteria</taxon>
        <taxon>Pseudomonadales</taxon>
        <taxon>Pseudomonadaceae</taxon>
        <taxon>Pseudomonas</taxon>
    </lineage>
</organism>
<evidence type="ECO:0000256" key="1">
    <source>
        <dbReference type="ARBA" id="ARBA00006226"/>
    </source>
</evidence>
<reference evidence="2" key="1">
    <citation type="submission" date="2021-06" db="EMBL/GenBank/DDBJ databases">
        <title>Updating the genus Pseudomonas: Description of 43 new species and partition of the Pseudomonas putida group.</title>
        <authorList>
            <person name="Girard L."/>
            <person name="Lood C."/>
            <person name="Vandamme P."/>
            <person name="Rokni-Zadeh H."/>
            <person name="Van Noort V."/>
            <person name="Hofte M."/>
            <person name="Lavigne R."/>
            <person name="De Mot R."/>
        </authorList>
    </citation>
    <scope>NUCLEOTIDE SEQUENCE</scope>
    <source>
        <strain evidence="2">SWRI88</strain>
    </source>
</reference>
<gene>
    <name evidence="2" type="ORF">KVG85_08410</name>
</gene>
<evidence type="ECO:0000313" key="2">
    <source>
        <dbReference type="EMBL" id="MBV4546125.1"/>
    </source>
</evidence>
<dbReference type="Pfam" id="PF05016">
    <property type="entry name" value="ParE_toxin"/>
    <property type="match status" value="1"/>
</dbReference>
<accession>A0ABS6RIT2</accession>
<dbReference type="EMBL" id="JAHSTX010000001">
    <property type="protein sequence ID" value="MBV4546125.1"/>
    <property type="molecule type" value="Genomic_DNA"/>
</dbReference>
<dbReference type="Proteomes" id="UP001048763">
    <property type="component" value="Unassembled WGS sequence"/>
</dbReference>
<evidence type="ECO:0000313" key="3">
    <source>
        <dbReference type="Proteomes" id="UP001048763"/>
    </source>
</evidence>
<dbReference type="PANTHER" id="PTHR35601:SF2">
    <property type="entry name" value="MRNA INTERFERASE TOXIN RELE"/>
    <property type="match status" value="1"/>
</dbReference>
<dbReference type="PANTHER" id="PTHR35601">
    <property type="entry name" value="TOXIN RELE"/>
    <property type="match status" value="1"/>
</dbReference>
<dbReference type="NCBIfam" id="TIGR02385">
    <property type="entry name" value="RelE_StbE"/>
    <property type="match status" value="1"/>
</dbReference>
<comment type="caution">
    <text evidence="2">The sequence shown here is derived from an EMBL/GenBank/DDBJ whole genome shotgun (WGS) entry which is preliminary data.</text>
</comment>
<protein>
    <submittedName>
        <fullName evidence="2">Type II toxin-antitoxin system RelE/ParE family toxin</fullName>
    </submittedName>
</protein>
<dbReference type="RefSeq" id="WP_217863549.1">
    <property type="nucleotide sequence ID" value="NZ_JAHSTX010000001.1"/>
</dbReference>